<dbReference type="InterPro" id="IPR050196">
    <property type="entry name" value="Cytochrome_P450_Monoox"/>
</dbReference>
<keyword evidence="4" id="KW-0479">Metal-binding</keyword>
<dbReference type="InterPro" id="IPR002401">
    <property type="entry name" value="Cyt_P450_E_grp-I"/>
</dbReference>
<dbReference type="PANTHER" id="PTHR24291:SF189">
    <property type="entry name" value="CYTOCHROME P450 4C3-RELATED"/>
    <property type="match status" value="1"/>
</dbReference>
<proteinExistence type="inferred from homology"/>
<protein>
    <submittedName>
        <fullName evidence="9">Cytochrome P450 4C1</fullName>
    </submittedName>
</protein>
<dbReference type="PRINTS" id="PR00463">
    <property type="entry name" value="EP450I"/>
</dbReference>
<accession>A0A4Y2RP65</accession>
<evidence type="ECO:0000256" key="7">
    <source>
        <dbReference type="ARBA" id="ARBA00023033"/>
    </source>
</evidence>
<keyword evidence="5" id="KW-0256">Endoplasmic reticulum</keyword>
<evidence type="ECO:0000256" key="6">
    <source>
        <dbReference type="ARBA" id="ARBA00023004"/>
    </source>
</evidence>
<comment type="similarity">
    <text evidence="3">Belongs to the cytochrome P450 family.</text>
</comment>
<reference evidence="9 10" key="1">
    <citation type="journal article" date="2019" name="Sci. Rep.">
        <title>Orb-weaving spider Araneus ventricosus genome elucidates the spidroin gene catalogue.</title>
        <authorList>
            <person name="Kono N."/>
            <person name="Nakamura H."/>
            <person name="Ohtoshi R."/>
            <person name="Moran D.A.P."/>
            <person name="Shinohara A."/>
            <person name="Yoshida Y."/>
            <person name="Fujiwara M."/>
            <person name="Mori M."/>
            <person name="Tomita M."/>
            <person name="Arakawa K."/>
        </authorList>
    </citation>
    <scope>NUCLEOTIDE SEQUENCE [LARGE SCALE GENOMIC DNA]</scope>
</reference>
<dbReference type="PANTHER" id="PTHR24291">
    <property type="entry name" value="CYTOCHROME P450 FAMILY 4"/>
    <property type="match status" value="1"/>
</dbReference>
<dbReference type="OrthoDB" id="1470350at2759"/>
<evidence type="ECO:0000313" key="9">
    <source>
        <dbReference type="EMBL" id="GBN77146.1"/>
    </source>
</evidence>
<comment type="subcellular location">
    <subcellularLocation>
        <location evidence="2">Endoplasmic reticulum membrane</location>
    </subcellularLocation>
</comment>
<dbReference type="InterPro" id="IPR036396">
    <property type="entry name" value="Cyt_P450_sf"/>
</dbReference>
<keyword evidence="8" id="KW-0472">Membrane</keyword>
<evidence type="ECO:0000256" key="2">
    <source>
        <dbReference type="ARBA" id="ARBA00004586"/>
    </source>
</evidence>
<keyword evidence="4" id="KW-0349">Heme</keyword>
<gene>
    <name evidence="9" type="primary">CYP4C1_2</name>
    <name evidence="9" type="ORF">AVEN_134534_1</name>
</gene>
<dbReference type="GO" id="GO:0005506">
    <property type="term" value="F:iron ion binding"/>
    <property type="evidence" value="ECO:0007669"/>
    <property type="project" value="InterPro"/>
</dbReference>
<dbReference type="Gene3D" id="1.10.630.10">
    <property type="entry name" value="Cytochrome P450"/>
    <property type="match status" value="1"/>
</dbReference>
<sequence length="328" mass="38325">MMSVLYCLPSSNLAFPILQALLSDPELIEKGSEYKFIVPWLGTGLITSGGTRWRKHRKLLTPTFHFSILEKFIPVFQEQCEILVSKLQLRVQESWIDALPLISSCTLDVICQTAMGISINAQNDENREYSKAIHEIGDSFMYRILRPWLYPDIIFNLTSHGRKFKTNIQIVHGLSEKVIREKKIEMTSDVNLKSKSENDPEESSFEKRKPFLELLLEYHLKDPSFTEKDVREEVDTFMFAGHDTSSVTVTWVLYCLGVYQEIQKKVHEELENIFETEENNKISRETLTRMKYLECVIKETMRLYPTVPIILRENNQPFKVCKCNHQLY</sequence>
<dbReference type="InterPro" id="IPR001128">
    <property type="entry name" value="Cyt_P450"/>
</dbReference>
<keyword evidence="6" id="KW-0408">Iron</keyword>
<dbReference type="GO" id="GO:0020037">
    <property type="term" value="F:heme binding"/>
    <property type="evidence" value="ECO:0007669"/>
    <property type="project" value="InterPro"/>
</dbReference>
<dbReference type="GO" id="GO:0016705">
    <property type="term" value="F:oxidoreductase activity, acting on paired donors, with incorporation or reduction of molecular oxygen"/>
    <property type="evidence" value="ECO:0007669"/>
    <property type="project" value="InterPro"/>
</dbReference>
<evidence type="ECO:0000256" key="3">
    <source>
        <dbReference type="ARBA" id="ARBA00010617"/>
    </source>
</evidence>
<dbReference type="EMBL" id="BGPR01017736">
    <property type="protein sequence ID" value="GBN77146.1"/>
    <property type="molecule type" value="Genomic_DNA"/>
</dbReference>
<dbReference type="Pfam" id="PF00067">
    <property type="entry name" value="p450"/>
    <property type="match status" value="1"/>
</dbReference>
<keyword evidence="7" id="KW-0503">Monooxygenase</keyword>
<dbReference type="GO" id="GO:0004497">
    <property type="term" value="F:monooxygenase activity"/>
    <property type="evidence" value="ECO:0007669"/>
    <property type="project" value="UniProtKB-KW"/>
</dbReference>
<comment type="caution">
    <text evidence="9">The sequence shown here is derived from an EMBL/GenBank/DDBJ whole genome shotgun (WGS) entry which is preliminary data.</text>
</comment>
<keyword evidence="7" id="KW-0560">Oxidoreductase</keyword>
<evidence type="ECO:0000256" key="1">
    <source>
        <dbReference type="ARBA" id="ARBA00001971"/>
    </source>
</evidence>
<evidence type="ECO:0000256" key="5">
    <source>
        <dbReference type="ARBA" id="ARBA00022824"/>
    </source>
</evidence>
<keyword evidence="10" id="KW-1185">Reference proteome</keyword>
<evidence type="ECO:0000313" key="10">
    <source>
        <dbReference type="Proteomes" id="UP000499080"/>
    </source>
</evidence>
<name>A0A4Y2RP65_ARAVE</name>
<dbReference type="AlphaFoldDB" id="A0A4Y2RP65"/>
<evidence type="ECO:0000256" key="8">
    <source>
        <dbReference type="ARBA" id="ARBA00023136"/>
    </source>
</evidence>
<organism evidence="9 10">
    <name type="scientific">Araneus ventricosus</name>
    <name type="common">Orbweaver spider</name>
    <name type="synonym">Epeira ventricosa</name>
    <dbReference type="NCBI Taxonomy" id="182803"/>
    <lineage>
        <taxon>Eukaryota</taxon>
        <taxon>Metazoa</taxon>
        <taxon>Ecdysozoa</taxon>
        <taxon>Arthropoda</taxon>
        <taxon>Chelicerata</taxon>
        <taxon>Arachnida</taxon>
        <taxon>Araneae</taxon>
        <taxon>Araneomorphae</taxon>
        <taxon>Entelegynae</taxon>
        <taxon>Araneoidea</taxon>
        <taxon>Araneidae</taxon>
        <taxon>Araneus</taxon>
    </lineage>
</organism>
<comment type="cofactor">
    <cofactor evidence="1">
        <name>heme</name>
        <dbReference type="ChEBI" id="CHEBI:30413"/>
    </cofactor>
</comment>
<evidence type="ECO:0000256" key="4">
    <source>
        <dbReference type="ARBA" id="ARBA00022617"/>
    </source>
</evidence>
<dbReference type="GO" id="GO:0005789">
    <property type="term" value="C:endoplasmic reticulum membrane"/>
    <property type="evidence" value="ECO:0007669"/>
    <property type="project" value="UniProtKB-SubCell"/>
</dbReference>
<dbReference type="PRINTS" id="PR00385">
    <property type="entry name" value="P450"/>
</dbReference>
<dbReference type="Proteomes" id="UP000499080">
    <property type="component" value="Unassembled WGS sequence"/>
</dbReference>
<dbReference type="SUPFAM" id="SSF48264">
    <property type="entry name" value="Cytochrome P450"/>
    <property type="match status" value="1"/>
</dbReference>